<dbReference type="GO" id="GO:0015074">
    <property type="term" value="P:DNA integration"/>
    <property type="evidence" value="ECO:0007669"/>
    <property type="project" value="UniProtKB-KW"/>
</dbReference>
<accession>A0A6H5IZD7</accession>
<keyword evidence="6" id="KW-0229">DNA integration</keyword>
<protein>
    <recommendedName>
        <fullName evidence="11">Retroviral polymerase SH3-like domain-containing protein</fullName>
    </recommendedName>
</protein>
<evidence type="ECO:0000259" key="11">
    <source>
        <dbReference type="Pfam" id="PF25597"/>
    </source>
</evidence>
<keyword evidence="8" id="KW-0239">DNA-directed DNA polymerase</keyword>
<feature type="region of interest" description="Disordered" evidence="10">
    <location>
        <begin position="85"/>
        <end position="105"/>
    </location>
</feature>
<dbReference type="AlphaFoldDB" id="A0A6H5IZD7"/>
<organism evidence="12 13">
    <name type="scientific">Trichogramma brassicae</name>
    <dbReference type="NCBI Taxonomy" id="86971"/>
    <lineage>
        <taxon>Eukaryota</taxon>
        <taxon>Metazoa</taxon>
        <taxon>Ecdysozoa</taxon>
        <taxon>Arthropoda</taxon>
        <taxon>Hexapoda</taxon>
        <taxon>Insecta</taxon>
        <taxon>Pterygota</taxon>
        <taxon>Neoptera</taxon>
        <taxon>Endopterygota</taxon>
        <taxon>Hymenoptera</taxon>
        <taxon>Apocrita</taxon>
        <taxon>Proctotrupomorpha</taxon>
        <taxon>Chalcidoidea</taxon>
        <taxon>Trichogrammatidae</taxon>
        <taxon>Trichogramma</taxon>
    </lineage>
</organism>
<keyword evidence="2" id="KW-0479">Metal-binding</keyword>
<dbReference type="EMBL" id="CADCXV010001184">
    <property type="protein sequence ID" value="CAB0042348.1"/>
    <property type="molecule type" value="Genomic_DNA"/>
</dbReference>
<evidence type="ECO:0000256" key="3">
    <source>
        <dbReference type="ARBA" id="ARBA00022759"/>
    </source>
</evidence>
<keyword evidence="8" id="KW-0548">Nucleotidyltransferase</keyword>
<gene>
    <name evidence="12" type="ORF">TBRA_LOCUS13970</name>
</gene>
<keyword evidence="9" id="KW-0233">DNA recombination</keyword>
<dbReference type="GO" id="GO:0046872">
    <property type="term" value="F:metal ion binding"/>
    <property type="evidence" value="ECO:0007669"/>
    <property type="project" value="UniProtKB-KW"/>
</dbReference>
<evidence type="ECO:0000313" key="13">
    <source>
        <dbReference type="Proteomes" id="UP000479190"/>
    </source>
</evidence>
<keyword evidence="7" id="KW-0695">RNA-directed DNA polymerase</keyword>
<dbReference type="GO" id="GO:0003887">
    <property type="term" value="F:DNA-directed DNA polymerase activity"/>
    <property type="evidence" value="ECO:0007669"/>
    <property type="project" value="UniProtKB-KW"/>
</dbReference>
<keyword evidence="3" id="KW-0255">Endonuclease</keyword>
<evidence type="ECO:0000256" key="4">
    <source>
        <dbReference type="ARBA" id="ARBA00022801"/>
    </source>
</evidence>
<dbReference type="Pfam" id="PF25597">
    <property type="entry name" value="SH3_retrovirus"/>
    <property type="match status" value="1"/>
</dbReference>
<dbReference type="PANTHER" id="PTHR42648">
    <property type="entry name" value="TRANSPOSASE, PUTATIVE-RELATED"/>
    <property type="match status" value="1"/>
</dbReference>
<name>A0A6H5IZD7_9HYME</name>
<evidence type="ECO:0000256" key="2">
    <source>
        <dbReference type="ARBA" id="ARBA00022723"/>
    </source>
</evidence>
<feature type="domain" description="Retroviral polymerase SH3-like" evidence="11">
    <location>
        <begin position="46"/>
        <end position="86"/>
    </location>
</feature>
<dbReference type="GO" id="GO:0016787">
    <property type="term" value="F:hydrolase activity"/>
    <property type="evidence" value="ECO:0007669"/>
    <property type="project" value="UniProtKB-KW"/>
</dbReference>
<keyword evidence="13" id="KW-1185">Reference proteome</keyword>
<evidence type="ECO:0000256" key="8">
    <source>
        <dbReference type="ARBA" id="ARBA00022932"/>
    </source>
</evidence>
<dbReference type="OrthoDB" id="7997998at2759"/>
<evidence type="ECO:0000256" key="7">
    <source>
        <dbReference type="ARBA" id="ARBA00022918"/>
    </source>
</evidence>
<dbReference type="InterPro" id="IPR039537">
    <property type="entry name" value="Retrotran_Ty1/copia-like"/>
</dbReference>
<keyword evidence="4" id="KW-0378">Hydrolase</keyword>
<reference evidence="12 13" key="1">
    <citation type="submission" date="2020-02" db="EMBL/GenBank/DDBJ databases">
        <authorList>
            <person name="Ferguson B K."/>
        </authorList>
    </citation>
    <scope>NUCLEOTIDE SEQUENCE [LARGE SCALE GENOMIC DNA]</scope>
</reference>
<feature type="compositionally biased region" description="Polar residues" evidence="10">
    <location>
        <begin position="88"/>
        <end position="102"/>
    </location>
</feature>
<evidence type="ECO:0000313" key="12">
    <source>
        <dbReference type="EMBL" id="CAB0042348.1"/>
    </source>
</evidence>
<dbReference type="GO" id="GO:0006310">
    <property type="term" value="P:DNA recombination"/>
    <property type="evidence" value="ECO:0007669"/>
    <property type="project" value="UniProtKB-KW"/>
</dbReference>
<keyword evidence="8" id="KW-0808">Transferase</keyword>
<dbReference type="GO" id="GO:0003964">
    <property type="term" value="F:RNA-directed DNA polymerase activity"/>
    <property type="evidence" value="ECO:0007669"/>
    <property type="project" value="UniProtKB-KW"/>
</dbReference>
<evidence type="ECO:0000256" key="1">
    <source>
        <dbReference type="ARBA" id="ARBA00022722"/>
    </source>
</evidence>
<dbReference type="PANTHER" id="PTHR42648:SF11">
    <property type="entry name" value="TRANSPOSON TY4-P GAG-POL POLYPROTEIN"/>
    <property type="match status" value="1"/>
</dbReference>
<dbReference type="GO" id="GO:0004519">
    <property type="term" value="F:endonuclease activity"/>
    <property type="evidence" value="ECO:0007669"/>
    <property type="project" value="UniProtKB-KW"/>
</dbReference>
<feature type="non-terminal residue" evidence="12">
    <location>
        <position position="1"/>
    </location>
</feature>
<dbReference type="Proteomes" id="UP000479190">
    <property type="component" value="Unassembled WGS sequence"/>
</dbReference>
<keyword evidence="1" id="KW-0540">Nuclease</keyword>
<proteinExistence type="predicted"/>
<evidence type="ECO:0000256" key="5">
    <source>
        <dbReference type="ARBA" id="ARBA00022842"/>
    </source>
</evidence>
<sequence>FWAEAVVTANYIRNRCYTETVGCTPYEKWTGHKPIISHMRSFGEKVHALNKNPTKGKFDRRGLEGVFLGYSYDSKAFRIWLTGARKSPSAQETSDSRTSSRNPLLLTKAHTMRKTSSNYYQQQCRSSNTN</sequence>
<dbReference type="InterPro" id="IPR057670">
    <property type="entry name" value="SH3_retrovirus"/>
</dbReference>
<evidence type="ECO:0000256" key="9">
    <source>
        <dbReference type="ARBA" id="ARBA00023172"/>
    </source>
</evidence>
<evidence type="ECO:0000256" key="6">
    <source>
        <dbReference type="ARBA" id="ARBA00022908"/>
    </source>
</evidence>
<keyword evidence="5" id="KW-0460">Magnesium</keyword>
<evidence type="ECO:0000256" key="10">
    <source>
        <dbReference type="SAM" id="MobiDB-lite"/>
    </source>
</evidence>